<keyword evidence="2" id="KW-1185">Reference proteome</keyword>
<dbReference type="AlphaFoldDB" id="A9D495"/>
<dbReference type="InterPro" id="IPR025644">
    <property type="entry name" value="DUF4344"/>
</dbReference>
<dbReference type="Proteomes" id="UP000004291">
    <property type="component" value="Chromosome"/>
</dbReference>
<dbReference type="STRING" id="411684.HPDFL43_05280"/>
<dbReference type="HOGENOM" id="CLU_082114_1_0_5"/>
<evidence type="ECO:0008006" key="3">
    <source>
        <dbReference type="Google" id="ProtNLM"/>
    </source>
</evidence>
<name>A9D495_HOEPD</name>
<evidence type="ECO:0000313" key="1">
    <source>
        <dbReference type="EMBL" id="EDQ33839.1"/>
    </source>
</evidence>
<reference evidence="1 2" key="2">
    <citation type="submission" date="2012-06" db="EMBL/GenBank/DDBJ databases">
        <authorList>
            <person name="Fiebig A."/>
        </authorList>
    </citation>
    <scope>NUCLEOTIDE SEQUENCE [LARGE SCALE GENOMIC DNA]</scope>
    <source>
        <strain evidence="1 2">DFL-43</strain>
    </source>
</reference>
<evidence type="ECO:0000313" key="2">
    <source>
        <dbReference type="Proteomes" id="UP000004291"/>
    </source>
</evidence>
<comment type="caution">
    <text evidence="1">The sequence shown here is derived from an EMBL/GenBank/DDBJ whole genome shotgun (WGS) entry which is preliminary data.</text>
</comment>
<dbReference type="Pfam" id="PF14247">
    <property type="entry name" value="DUF4344"/>
    <property type="match status" value="2"/>
</dbReference>
<reference evidence="1 2" key="1">
    <citation type="submission" date="2007-10" db="EMBL/GenBank/DDBJ databases">
        <authorList>
            <person name="Wagner-Dobler I."/>
            <person name="Ferriera S."/>
            <person name="Johnson J."/>
            <person name="Kravitz S."/>
            <person name="Beeson K."/>
            <person name="Sutton G."/>
            <person name="Rogers Y.-H."/>
            <person name="Friedman R."/>
            <person name="Frazier M."/>
            <person name="Venter J.C."/>
        </authorList>
    </citation>
    <scope>NUCLEOTIDE SEQUENCE [LARGE SCALE GENOMIC DNA]</scope>
    <source>
        <strain evidence="1 2">DFL-43</strain>
    </source>
</reference>
<proteinExistence type="predicted"/>
<dbReference type="EMBL" id="ABIA03000002">
    <property type="protein sequence ID" value="EDQ33839.1"/>
    <property type="molecule type" value="Genomic_DNA"/>
</dbReference>
<gene>
    <name evidence="1" type="ORF">HPDFL43_05280</name>
</gene>
<dbReference type="eggNOG" id="COG0607">
    <property type="taxonomic scope" value="Bacteria"/>
</dbReference>
<sequence length="271" mass="30102">MPVLTTMRSAAFGLALCVGTAVPLQPGLAQTESEQAGPATDFDIALSNIILILHHEIGHALIDQFALPVIGQEEDAVDAFATLMVLETYDDPAPILLDSAAMWFAFDRIFKADGGEHAYYGEHDLDIQRAYRILCIAHGYDPDSYAEEARKRAIPDERLETCEYDAELALDSWDVLLEDALRDSDKPQGMVSVELKPSDDFDDLRIGLEDSGVLADIAEWIDTHYNWPNPVMLEAAECGEVNAFYDPQDVKITMCYEMVDELLVVAETLDR</sequence>
<organism evidence="1 2">
    <name type="scientific">Hoeflea phototrophica (strain DSM 17068 / NCIMB 14078 / DFL-43)</name>
    <dbReference type="NCBI Taxonomy" id="411684"/>
    <lineage>
        <taxon>Bacteria</taxon>
        <taxon>Pseudomonadati</taxon>
        <taxon>Pseudomonadota</taxon>
        <taxon>Alphaproteobacteria</taxon>
        <taxon>Hyphomicrobiales</taxon>
        <taxon>Rhizobiaceae</taxon>
        <taxon>Hoeflea</taxon>
    </lineage>
</organism>
<protein>
    <recommendedName>
        <fullName evidence="3">Metallopeptidase</fullName>
    </recommendedName>
</protein>
<accession>A9D495</accession>
<dbReference type="RefSeq" id="WP_007196845.1">
    <property type="nucleotide sequence ID" value="NZ_CM002917.1"/>
</dbReference>